<evidence type="ECO:0000313" key="1">
    <source>
        <dbReference type="EMBL" id="ONH70687.1"/>
    </source>
</evidence>
<dbReference type="Proteomes" id="UP000189274">
    <property type="component" value="Unassembled WGS sequence"/>
</dbReference>
<protein>
    <submittedName>
        <fullName evidence="1">Uncharacterized protein</fullName>
    </submittedName>
</protein>
<gene>
    <name evidence="1" type="ORF">BOH78_5044</name>
</gene>
<dbReference type="EMBL" id="MQVM01000065">
    <property type="protein sequence ID" value="ONH70687.1"/>
    <property type="molecule type" value="Genomic_DNA"/>
</dbReference>
<organism evidence="1 2">
    <name type="scientific">Pichia kudriavzevii</name>
    <name type="common">Yeast</name>
    <name type="synonym">Issatchenkia orientalis</name>
    <dbReference type="NCBI Taxonomy" id="4909"/>
    <lineage>
        <taxon>Eukaryota</taxon>
        <taxon>Fungi</taxon>
        <taxon>Dikarya</taxon>
        <taxon>Ascomycota</taxon>
        <taxon>Saccharomycotina</taxon>
        <taxon>Pichiomycetes</taxon>
        <taxon>Pichiales</taxon>
        <taxon>Pichiaceae</taxon>
        <taxon>Pichia</taxon>
    </lineage>
</organism>
<name>A0A1V2LFB4_PICKU</name>
<feature type="non-terminal residue" evidence="1">
    <location>
        <position position="1"/>
    </location>
</feature>
<proteinExistence type="predicted"/>
<dbReference type="AlphaFoldDB" id="A0A1V2LFB4"/>
<comment type="caution">
    <text evidence="1">The sequence shown here is derived from an EMBL/GenBank/DDBJ whole genome shotgun (WGS) entry which is preliminary data.</text>
</comment>
<reference evidence="2" key="1">
    <citation type="journal article" date="2017" name="Genome Announc.">
        <title>Genome sequences of Cyberlindnera fabianii 65, Pichia kudriavzevii 129, and Saccharomyces cerevisiae 131 isolated from fermented masau fruits in Zimbabwe.</title>
        <authorList>
            <person name="van Rijswijck I.M.H."/>
            <person name="Derks M.F.L."/>
            <person name="Abee T."/>
            <person name="de Ridder D."/>
            <person name="Smid E.J."/>
        </authorList>
    </citation>
    <scope>NUCLEOTIDE SEQUENCE [LARGE SCALE GENOMIC DNA]</scope>
    <source>
        <strain evidence="2">129</strain>
    </source>
</reference>
<accession>A0A1V2LFB4</accession>
<evidence type="ECO:0000313" key="2">
    <source>
        <dbReference type="Proteomes" id="UP000189274"/>
    </source>
</evidence>
<sequence length="59" mass="6561">VSTPTQSRFFSRLIVLCRRNFTAATLLGQNCLARLLCEVSKPSKKCNAIVAKAHLRKIS</sequence>